<dbReference type="STRING" id="46177.SAMN05660976_05407"/>
<dbReference type="InterPro" id="IPR025447">
    <property type="entry name" value="DUF4192"/>
</dbReference>
<dbReference type="RefSeq" id="WP_055506198.1">
    <property type="nucleotide sequence ID" value="NZ_BBZG01000003.1"/>
</dbReference>
<dbReference type="EMBL" id="FOBF01000014">
    <property type="protein sequence ID" value="SEM53528.1"/>
    <property type="molecule type" value="Genomic_DNA"/>
</dbReference>
<name>A0A1H7Z7I2_9ACTN</name>
<evidence type="ECO:0008006" key="3">
    <source>
        <dbReference type="Google" id="ProtNLM"/>
    </source>
</evidence>
<gene>
    <name evidence="1" type="ORF">SAMN05660976_05407</name>
</gene>
<sequence>MTTNAAPQPCLTLTSPVDILAAVPYLVGFHPHDSLIVIGIAERQAKVVARWNLPFPPGTLAPLAALFRREDVTEAVVVGYGPGEKVTPAADEARRAAASSGVTVGEVLRVHEGRYWSYICDQPTCCPPEGTPYDPSTTRVAAEATVQGMVALPDRGALERTIAPAEGPVRVAMRRATAEAVAEVRAAMAAGAADPDAYARRFVAEGLVRLRAALGAHARGEPLDDAEAARLGLDLTVIRIRDEAWTLLHESHAPLWKDLTRRLEPRFCPPAASLLAMASWRAGDNVLATIALERALTVDPRYSMADLLMHAVQNLVAPAIVRARLPTPSELDAAMGPARAPWLTPLTALLDEGHG</sequence>
<dbReference type="Pfam" id="PF13830">
    <property type="entry name" value="DUF4192"/>
    <property type="match status" value="1"/>
</dbReference>
<accession>A0A1H7Z7I2</accession>
<protein>
    <recommendedName>
        <fullName evidence="3">DUF4192 domain-containing protein</fullName>
    </recommendedName>
</protein>
<reference evidence="1 2" key="1">
    <citation type="submission" date="2016-10" db="EMBL/GenBank/DDBJ databases">
        <authorList>
            <person name="de Groot N.N."/>
        </authorList>
    </citation>
    <scope>NUCLEOTIDE SEQUENCE [LARGE SCALE GENOMIC DNA]</scope>
    <source>
        <strain evidence="1 2">DSM 43357</strain>
    </source>
</reference>
<keyword evidence="2" id="KW-1185">Reference proteome</keyword>
<evidence type="ECO:0000313" key="1">
    <source>
        <dbReference type="EMBL" id="SEM53528.1"/>
    </source>
</evidence>
<evidence type="ECO:0000313" key="2">
    <source>
        <dbReference type="Proteomes" id="UP000198953"/>
    </source>
</evidence>
<dbReference type="Proteomes" id="UP000198953">
    <property type="component" value="Unassembled WGS sequence"/>
</dbReference>
<proteinExistence type="predicted"/>
<organism evidence="1 2">
    <name type="scientific">Nonomuraea pusilla</name>
    <dbReference type="NCBI Taxonomy" id="46177"/>
    <lineage>
        <taxon>Bacteria</taxon>
        <taxon>Bacillati</taxon>
        <taxon>Actinomycetota</taxon>
        <taxon>Actinomycetes</taxon>
        <taxon>Streptosporangiales</taxon>
        <taxon>Streptosporangiaceae</taxon>
        <taxon>Nonomuraea</taxon>
    </lineage>
</organism>
<dbReference type="AlphaFoldDB" id="A0A1H7Z7I2"/>
<dbReference type="OrthoDB" id="3264463at2"/>